<gene>
    <name evidence="4" type="ORF">M0R45_011173</name>
</gene>
<dbReference type="InterPro" id="IPR039340">
    <property type="entry name" value="Tfc4/TFIIIC-102/Sfc4"/>
</dbReference>
<dbReference type="PROSITE" id="PS50005">
    <property type="entry name" value="TPR"/>
    <property type="match status" value="1"/>
</dbReference>
<evidence type="ECO:0000313" key="5">
    <source>
        <dbReference type="Proteomes" id="UP001457282"/>
    </source>
</evidence>
<feature type="repeat" description="TPR" evidence="1">
    <location>
        <begin position="159"/>
        <end position="192"/>
    </location>
</feature>
<dbReference type="AlphaFoldDB" id="A0AAW1YD85"/>
<feature type="compositionally biased region" description="Basic residues" evidence="2">
    <location>
        <begin position="99"/>
        <end position="118"/>
    </location>
</feature>
<dbReference type="InterPro" id="IPR011990">
    <property type="entry name" value="TPR-like_helical_dom_sf"/>
</dbReference>
<dbReference type="GO" id="GO:0000127">
    <property type="term" value="C:transcription factor TFIIIC complex"/>
    <property type="evidence" value="ECO:0007669"/>
    <property type="project" value="TreeGrafter"/>
</dbReference>
<dbReference type="SUPFAM" id="SSF48452">
    <property type="entry name" value="TPR-like"/>
    <property type="match status" value="1"/>
</dbReference>
<keyword evidence="5" id="KW-1185">Reference proteome</keyword>
<feature type="transmembrane region" description="Helical" evidence="3">
    <location>
        <begin position="51"/>
        <end position="69"/>
    </location>
</feature>
<feature type="region of interest" description="Disordered" evidence="2">
    <location>
        <begin position="261"/>
        <end position="302"/>
    </location>
</feature>
<keyword evidence="3" id="KW-0472">Membrane</keyword>
<dbReference type="PANTHER" id="PTHR23082:SF0">
    <property type="entry name" value="GENERAL TRANSCRIPTION FACTOR 3C POLYPEPTIDE 3"/>
    <property type="match status" value="1"/>
</dbReference>
<feature type="region of interest" description="Disordered" evidence="2">
    <location>
        <begin position="1"/>
        <end position="22"/>
    </location>
</feature>
<dbReference type="PANTHER" id="PTHR23082">
    <property type="entry name" value="TRANSCRIPTION INITIATION FACTOR IIIC TFIIIC , POLYPEPTIDE 3-RELATED"/>
    <property type="match status" value="1"/>
</dbReference>
<feature type="compositionally biased region" description="Basic and acidic residues" evidence="2">
    <location>
        <begin position="1"/>
        <end position="15"/>
    </location>
</feature>
<comment type="caution">
    <text evidence="4">The sequence shown here is derived from an EMBL/GenBank/DDBJ whole genome shotgun (WGS) entry which is preliminary data.</text>
</comment>
<evidence type="ECO:0000313" key="4">
    <source>
        <dbReference type="EMBL" id="KAK9945673.1"/>
    </source>
</evidence>
<protein>
    <submittedName>
        <fullName evidence="4">Uncharacterized protein</fullName>
    </submittedName>
</protein>
<dbReference type="InterPro" id="IPR019734">
    <property type="entry name" value="TPR_rpt"/>
</dbReference>
<accession>A0AAW1YD85</accession>
<dbReference type="Proteomes" id="UP001457282">
    <property type="component" value="Unassembled WGS sequence"/>
</dbReference>
<dbReference type="GO" id="GO:0006383">
    <property type="term" value="P:transcription by RNA polymerase III"/>
    <property type="evidence" value="ECO:0007669"/>
    <property type="project" value="InterPro"/>
</dbReference>
<proteinExistence type="predicted"/>
<evidence type="ECO:0000256" key="2">
    <source>
        <dbReference type="SAM" id="MobiDB-lite"/>
    </source>
</evidence>
<keyword evidence="1" id="KW-0802">TPR repeat</keyword>
<evidence type="ECO:0000256" key="3">
    <source>
        <dbReference type="SAM" id="Phobius"/>
    </source>
</evidence>
<reference evidence="4 5" key="1">
    <citation type="journal article" date="2023" name="G3 (Bethesda)">
        <title>A chromosome-length genome assembly and annotation of blackberry (Rubus argutus, cv. 'Hillquist').</title>
        <authorList>
            <person name="Bruna T."/>
            <person name="Aryal R."/>
            <person name="Dudchenko O."/>
            <person name="Sargent D.J."/>
            <person name="Mead D."/>
            <person name="Buti M."/>
            <person name="Cavallini A."/>
            <person name="Hytonen T."/>
            <person name="Andres J."/>
            <person name="Pham M."/>
            <person name="Weisz D."/>
            <person name="Mascagni F."/>
            <person name="Usai G."/>
            <person name="Natali L."/>
            <person name="Bassil N."/>
            <person name="Fernandez G.E."/>
            <person name="Lomsadze A."/>
            <person name="Armour M."/>
            <person name="Olukolu B."/>
            <person name="Poorten T."/>
            <person name="Britton C."/>
            <person name="Davik J."/>
            <person name="Ashrafi H."/>
            <person name="Aiden E.L."/>
            <person name="Borodovsky M."/>
            <person name="Worthington M."/>
        </authorList>
    </citation>
    <scope>NUCLEOTIDE SEQUENCE [LARGE SCALE GENOMIC DNA]</scope>
    <source>
        <strain evidence="4">PI 553951</strain>
    </source>
</reference>
<feature type="region of interest" description="Disordered" evidence="2">
    <location>
        <begin position="97"/>
        <end position="123"/>
    </location>
</feature>
<keyword evidence="3" id="KW-0812">Transmembrane</keyword>
<organism evidence="4 5">
    <name type="scientific">Rubus argutus</name>
    <name type="common">Southern blackberry</name>
    <dbReference type="NCBI Taxonomy" id="59490"/>
    <lineage>
        <taxon>Eukaryota</taxon>
        <taxon>Viridiplantae</taxon>
        <taxon>Streptophyta</taxon>
        <taxon>Embryophyta</taxon>
        <taxon>Tracheophyta</taxon>
        <taxon>Spermatophyta</taxon>
        <taxon>Magnoliopsida</taxon>
        <taxon>eudicotyledons</taxon>
        <taxon>Gunneridae</taxon>
        <taxon>Pentapetalae</taxon>
        <taxon>rosids</taxon>
        <taxon>fabids</taxon>
        <taxon>Rosales</taxon>
        <taxon>Rosaceae</taxon>
        <taxon>Rosoideae</taxon>
        <taxon>Rosoideae incertae sedis</taxon>
        <taxon>Rubus</taxon>
    </lineage>
</organism>
<evidence type="ECO:0000256" key="1">
    <source>
        <dbReference type="PROSITE-ProRule" id="PRU00339"/>
    </source>
</evidence>
<dbReference type="EMBL" id="JBEDUW010000002">
    <property type="protein sequence ID" value="KAK9945673.1"/>
    <property type="molecule type" value="Genomic_DNA"/>
</dbReference>
<feature type="compositionally biased region" description="Acidic residues" evidence="2">
    <location>
        <begin position="292"/>
        <end position="302"/>
    </location>
</feature>
<feature type="compositionally biased region" description="Basic and acidic residues" evidence="2">
    <location>
        <begin position="270"/>
        <end position="284"/>
    </location>
</feature>
<name>A0AAW1YD85_RUBAR</name>
<keyword evidence="3" id="KW-1133">Transmembrane helix</keyword>
<sequence length="378" mass="43115">MDKEDNANGDHEEASKYVFDLGLEDDIVEDEESEEEEERMGNQKKPMRMRMMKMIYLIPKMGLILWILWKTGTRRQEGRDSFERKLEDKKCETSWTRLGGRRTRRSSKLKKKGRRKGSKNQCSPEITRLLSKARFCYAFGHTKRPYQSETSNQASTTLPDSYQTLGDVHRSLGDKMRALNCYQVAALLAPKNPCFVDTAFTKFIEVGNISGAATSLSRAISADSEAENVCYPEVRSCFTLCSAKDYEKAAALSRALPLPDHRKVNREKKRLQEKAKLKEEKRAEAMAAGDDWQSDDYSDSDDDIDQDHYPHEIQREPPLPDLVKEKENHGLILDLCKSLTSLNRHSEALNIIKLALKSTKGMSSFRGGTSVLRDHCSF</sequence>